<name>A3IS88_9CHRO</name>
<dbReference type="InterPro" id="IPR037185">
    <property type="entry name" value="EmrE-like"/>
</dbReference>
<feature type="transmembrane region" description="Helical" evidence="7">
    <location>
        <begin position="198"/>
        <end position="220"/>
    </location>
</feature>
<keyword evidence="5 7" id="KW-1133">Transmembrane helix</keyword>
<keyword evidence="6 7" id="KW-0472">Membrane</keyword>
<feature type="domain" description="EamA" evidence="8">
    <location>
        <begin position="7"/>
        <end position="149"/>
    </location>
</feature>
<dbReference type="EMBL" id="AAXW01000022">
    <property type="protein sequence ID" value="EAZ90604.1"/>
    <property type="molecule type" value="Genomic_DNA"/>
</dbReference>
<comment type="subcellular location">
    <subcellularLocation>
        <location evidence="1">Cell membrane</location>
        <topology evidence="1">Multi-pass membrane protein</topology>
    </subcellularLocation>
</comment>
<protein>
    <recommendedName>
        <fullName evidence="8">EamA domain-containing protein</fullName>
    </recommendedName>
</protein>
<evidence type="ECO:0000256" key="6">
    <source>
        <dbReference type="ARBA" id="ARBA00023136"/>
    </source>
</evidence>
<feature type="transmembrane region" description="Helical" evidence="7">
    <location>
        <begin position="164"/>
        <end position="186"/>
    </location>
</feature>
<evidence type="ECO:0000313" key="9">
    <source>
        <dbReference type="EMBL" id="EAZ90604.1"/>
    </source>
</evidence>
<evidence type="ECO:0000256" key="3">
    <source>
        <dbReference type="ARBA" id="ARBA00022475"/>
    </source>
</evidence>
<sequence>MSGRFYLLVGVMIFAVANSVTRKLTEIGAQNLIDGRNPISFCNVLFVGNLCALVALLGVYYPQLKKTAFKNLSLRNWGYLLLVALLSGALAPALFFSALERTAVNNVILVSRIEPPLILGLSVVFLGARVNRWVVSGAIVSTLGVILTVVLQPPQGDMIEMSGFQLGIGELMAAGGAVSSAIANIISKVSLQNISLGFFNVIKTALGTVIFFVIALLLYGKEHFMDISSPLLWKWMIVYGTIIVVVGQLCWFAGLKRTSASEVSLANAFNPIAGVLAAFLILGEIPTTAQYLGGLVIVLGIIFNQIGIVQQNKILSKAVPEQKMSNKTNLPPSNSR</sequence>
<keyword evidence="10" id="KW-1185">Reference proteome</keyword>
<dbReference type="InterPro" id="IPR000620">
    <property type="entry name" value="EamA_dom"/>
</dbReference>
<keyword evidence="3" id="KW-1003">Cell membrane</keyword>
<dbReference type="AlphaFoldDB" id="A3IS88"/>
<proteinExistence type="inferred from homology"/>
<evidence type="ECO:0000256" key="7">
    <source>
        <dbReference type="SAM" id="Phobius"/>
    </source>
</evidence>
<feature type="transmembrane region" description="Helical" evidence="7">
    <location>
        <begin position="133"/>
        <end position="152"/>
    </location>
</feature>
<accession>A3IS88</accession>
<dbReference type="GO" id="GO:0005886">
    <property type="term" value="C:plasma membrane"/>
    <property type="evidence" value="ECO:0007669"/>
    <property type="project" value="UniProtKB-SubCell"/>
</dbReference>
<feature type="transmembrane region" description="Helical" evidence="7">
    <location>
        <begin position="38"/>
        <end position="62"/>
    </location>
</feature>
<dbReference type="SUPFAM" id="SSF103481">
    <property type="entry name" value="Multidrug resistance efflux transporter EmrE"/>
    <property type="match status" value="2"/>
</dbReference>
<dbReference type="PANTHER" id="PTHR32322:SF18">
    <property type="entry name" value="S-ADENOSYLMETHIONINE_S-ADENOSYLHOMOCYSTEINE TRANSPORTER"/>
    <property type="match status" value="1"/>
</dbReference>
<evidence type="ECO:0000259" key="8">
    <source>
        <dbReference type="Pfam" id="PF00892"/>
    </source>
</evidence>
<feature type="transmembrane region" description="Helical" evidence="7">
    <location>
        <begin position="74"/>
        <end position="95"/>
    </location>
</feature>
<evidence type="ECO:0000256" key="5">
    <source>
        <dbReference type="ARBA" id="ARBA00022989"/>
    </source>
</evidence>
<dbReference type="InterPro" id="IPR050638">
    <property type="entry name" value="AA-Vitamin_Transporters"/>
</dbReference>
<comment type="similarity">
    <text evidence="2">Belongs to the EamA transporter family.</text>
</comment>
<feature type="transmembrane region" description="Helical" evidence="7">
    <location>
        <begin position="289"/>
        <end position="309"/>
    </location>
</feature>
<dbReference type="OrthoDB" id="505666at2"/>
<evidence type="ECO:0000256" key="4">
    <source>
        <dbReference type="ARBA" id="ARBA00022692"/>
    </source>
</evidence>
<gene>
    <name evidence="9" type="ORF">CY0110_08016</name>
</gene>
<dbReference type="eggNOG" id="COG0697">
    <property type="taxonomic scope" value="Bacteria"/>
</dbReference>
<reference evidence="9 10" key="1">
    <citation type="submission" date="2007-03" db="EMBL/GenBank/DDBJ databases">
        <authorList>
            <person name="Stal L."/>
            <person name="Ferriera S."/>
            <person name="Johnson J."/>
            <person name="Kravitz S."/>
            <person name="Beeson K."/>
            <person name="Sutton G."/>
            <person name="Rogers Y.-H."/>
            <person name="Friedman R."/>
            <person name="Frazier M."/>
            <person name="Venter J.C."/>
        </authorList>
    </citation>
    <scope>NUCLEOTIDE SEQUENCE [LARGE SCALE GENOMIC DNA]</scope>
    <source>
        <strain evidence="9 10">CCY0110</strain>
    </source>
</reference>
<feature type="domain" description="EamA" evidence="8">
    <location>
        <begin position="168"/>
        <end position="303"/>
    </location>
</feature>
<feature type="transmembrane region" description="Helical" evidence="7">
    <location>
        <begin position="232"/>
        <end position="253"/>
    </location>
</feature>
<keyword evidence="4 7" id="KW-0812">Transmembrane</keyword>
<evidence type="ECO:0000256" key="1">
    <source>
        <dbReference type="ARBA" id="ARBA00004651"/>
    </source>
</evidence>
<evidence type="ECO:0000256" key="2">
    <source>
        <dbReference type="ARBA" id="ARBA00007362"/>
    </source>
</evidence>
<evidence type="ECO:0000313" key="10">
    <source>
        <dbReference type="Proteomes" id="UP000003781"/>
    </source>
</evidence>
<dbReference type="PANTHER" id="PTHR32322">
    <property type="entry name" value="INNER MEMBRANE TRANSPORTER"/>
    <property type="match status" value="1"/>
</dbReference>
<dbReference type="Proteomes" id="UP000003781">
    <property type="component" value="Unassembled WGS sequence"/>
</dbReference>
<feature type="transmembrane region" description="Helical" evidence="7">
    <location>
        <begin position="265"/>
        <end position="283"/>
    </location>
</feature>
<organism evidence="9 10">
    <name type="scientific">Crocosphaera chwakensis CCY0110</name>
    <dbReference type="NCBI Taxonomy" id="391612"/>
    <lineage>
        <taxon>Bacteria</taxon>
        <taxon>Bacillati</taxon>
        <taxon>Cyanobacteriota</taxon>
        <taxon>Cyanophyceae</taxon>
        <taxon>Oscillatoriophycideae</taxon>
        <taxon>Chroococcales</taxon>
        <taxon>Aphanothecaceae</taxon>
        <taxon>Crocosphaera</taxon>
        <taxon>Crocosphaera chwakensis</taxon>
    </lineage>
</organism>
<comment type="caution">
    <text evidence="9">The sequence shown here is derived from an EMBL/GenBank/DDBJ whole genome shotgun (WGS) entry which is preliminary data.</text>
</comment>
<dbReference type="Pfam" id="PF00892">
    <property type="entry name" value="EamA"/>
    <property type="match status" value="2"/>
</dbReference>
<dbReference type="RefSeq" id="WP_008276245.1">
    <property type="nucleotide sequence ID" value="NZ_AAXW01000022.1"/>
</dbReference>